<evidence type="ECO:0000256" key="1">
    <source>
        <dbReference type="ARBA" id="ARBA00023125"/>
    </source>
</evidence>
<reference evidence="4 5" key="1">
    <citation type="submission" date="2020-02" db="EMBL/GenBank/DDBJ databases">
        <title>Whole-genome analyses of novel actinobacteria.</title>
        <authorList>
            <person name="Sahin N."/>
            <person name="Tokatli A."/>
        </authorList>
    </citation>
    <scope>NUCLEOTIDE SEQUENCE [LARGE SCALE GENOMIC DNA]</scope>
    <source>
        <strain evidence="4 5">YC504</strain>
    </source>
</reference>
<gene>
    <name evidence="4" type="ORF">G6045_00365</name>
</gene>
<evidence type="ECO:0000259" key="3">
    <source>
        <dbReference type="PROSITE" id="PS50977"/>
    </source>
</evidence>
<dbReference type="RefSeq" id="WP_165329670.1">
    <property type="nucleotide sequence ID" value="NZ_JAAKZW010000001.1"/>
</dbReference>
<dbReference type="GO" id="GO:0003700">
    <property type="term" value="F:DNA-binding transcription factor activity"/>
    <property type="evidence" value="ECO:0007669"/>
    <property type="project" value="TreeGrafter"/>
</dbReference>
<dbReference type="InterPro" id="IPR009057">
    <property type="entry name" value="Homeodomain-like_sf"/>
</dbReference>
<name>A0A6G4X9U1_9ACTN</name>
<dbReference type="EMBL" id="JAAKZW010000001">
    <property type="protein sequence ID" value="NGO74148.1"/>
    <property type="molecule type" value="Genomic_DNA"/>
</dbReference>
<dbReference type="Pfam" id="PF00440">
    <property type="entry name" value="TetR_N"/>
    <property type="match status" value="2"/>
</dbReference>
<dbReference type="AlphaFoldDB" id="A0A6G4X9U1"/>
<dbReference type="InterPro" id="IPR001647">
    <property type="entry name" value="HTH_TetR"/>
</dbReference>
<accession>A0A6G4X9U1</accession>
<dbReference type="PANTHER" id="PTHR30055:SF237">
    <property type="entry name" value="TRANSCRIPTIONAL REPRESSOR MCE3R"/>
    <property type="match status" value="1"/>
</dbReference>
<comment type="caution">
    <text evidence="4">The sequence shown here is derived from an EMBL/GenBank/DDBJ whole genome shotgun (WGS) entry which is preliminary data.</text>
</comment>
<dbReference type="GO" id="GO:0000976">
    <property type="term" value="F:transcription cis-regulatory region binding"/>
    <property type="evidence" value="ECO:0007669"/>
    <property type="project" value="TreeGrafter"/>
</dbReference>
<dbReference type="Gene3D" id="1.10.10.60">
    <property type="entry name" value="Homeodomain-like"/>
    <property type="match status" value="2"/>
</dbReference>
<dbReference type="PROSITE" id="PS50977">
    <property type="entry name" value="HTH_TETR_2"/>
    <property type="match status" value="2"/>
</dbReference>
<dbReference type="InterPro" id="IPR023772">
    <property type="entry name" value="DNA-bd_HTH_TetR-type_CS"/>
</dbReference>
<dbReference type="InterPro" id="IPR050109">
    <property type="entry name" value="HTH-type_TetR-like_transc_reg"/>
</dbReference>
<dbReference type="SUPFAM" id="SSF46689">
    <property type="entry name" value="Homeodomain-like"/>
    <property type="match status" value="2"/>
</dbReference>
<protein>
    <submittedName>
        <fullName evidence="4">TetR/AcrR family transcriptional regulator</fullName>
    </submittedName>
</protein>
<evidence type="ECO:0000256" key="2">
    <source>
        <dbReference type="PROSITE-ProRule" id="PRU00335"/>
    </source>
</evidence>
<organism evidence="4 5">
    <name type="scientific">Streptomyces mesophilus</name>
    <dbReference type="NCBI Taxonomy" id="1775132"/>
    <lineage>
        <taxon>Bacteria</taxon>
        <taxon>Bacillati</taxon>
        <taxon>Actinomycetota</taxon>
        <taxon>Actinomycetes</taxon>
        <taxon>Kitasatosporales</taxon>
        <taxon>Streptomycetaceae</taxon>
        <taxon>Streptomyces</taxon>
    </lineage>
</organism>
<dbReference type="InterPro" id="IPR041669">
    <property type="entry name" value="TetR_C_15"/>
</dbReference>
<keyword evidence="1 2" id="KW-0238">DNA-binding</keyword>
<proteinExistence type="predicted"/>
<feature type="DNA-binding region" description="H-T-H motif" evidence="2">
    <location>
        <begin position="234"/>
        <end position="253"/>
    </location>
</feature>
<dbReference type="PANTHER" id="PTHR30055">
    <property type="entry name" value="HTH-TYPE TRANSCRIPTIONAL REGULATOR RUTR"/>
    <property type="match status" value="1"/>
</dbReference>
<dbReference type="PRINTS" id="PR00455">
    <property type="entry name" value="HTHTETR"/>
</dbReference>
<evidence type="ECO:0000313" key="5">
    <source>
        <dbReference type="Proteomes" id="UP000481109"/>
    </source>
</evidence>
<dbReference type="Pfam" id="PF17918">
    <property type="entry name" value="TetR_C_15"/>
    <property type="match status" value="1"/>
</dbReference>
<dbReference type="PROSITE" id="PS01081">
    <property type="entry name" value="HTH_TETR_1"/>
    <property type="match status" value="1"/>
</dbReference>
<keyword evidence="5" id="KW-1185">Reference proteome</keyword>
<sequence length="396" mass="42336">MTTKTVRSTRRPRDRKAQILAAAMECFRRSGYQATGMEDIATAVGITAGALYRHFRSKQELLSLAMLDSAEQVRDVARSADGLDSVLAALSSFTLDHRAYASVWDRETRNLAPEDRAEVTRRHADIAEAVASALSTVRPELDADDTSLLAWAAVTTIAGASYHHVELPRPRFDELLASTARAACDTSLPDPPAGPEATEAATQVGAGLRPASRREALISTAIPLFAAHGYQAVSMEDLGAAAGVSRPAVYTHFSGKADLLATALHRESEAKWAGLARDLRGSRDAGEALDRLVESHARGSVANKGAAGLVLVGDIAHLPEADREALHRSQVDFVSEWVALLTATRPELGTAEARVIAQSTFTMLNILPRLPLLERFTDPAPRLVAIARSTLGVASP</sequence>
<dbReference type="Gene3D" id="1.10.357.10">
    <property type="entry name" value="Tetracycline Repressor, domain 2"/>
    <property type="match status" value="2"/>
</dbReference>
<feature type="domain" description="HTH tetR-type" evidence="3">
    <location>
        <begin position="211"/>
        <end position="271"/>
    </location>
</feature>
<feature type="DNA-binding region" description="H-T-H motif" evidence="2">
    <location>
        <begin position="36"/>
        <end position="55"/>
    </location>
</feature>
<feature type="domain" description="HTH tetR-type" evidence="3">
    <location>
        <begin position="13"/>
        <end position="73"/>
    </location>
</feature>
<dbReference type="Proteomes" id="UP000481109">
    <property type="component" value="Unassembled WGS sequence"/>
</dbReference>
<evidence type="ECO:0000313" key="4">
    <source>
        <dbReference type="EMBL" id="NGO74148.1"/>
    </source>
</evidence>